<gene>
    <name evidence="1" type="ORF">D9K81_11970</name>
</gene>
<dbReference type="Proteomes" id="UP000280271">
    <property type="component" value="Unassembled WGS sequence"/>
</dbReference>
<proteinExistence type="predicted"/>
<sequence length="185" mass="20263">MQLHRDVSKLSVAICLVVLVGCQSLPAPEQKQTTTKAATNKPIQAADGVVIHPYDVPEIKRQSIIIPEQKAPSQKFDDGRNLPAFQKLMQQTQTAYAKGELNQAESLANQAQRLAPQSAESFLYLALIANRKNQFANAQALAQRGLSYAQTNAMKKQLWQVILKSGQKQNNTATANKALQALKGL</sequence>
<comment type="caution">
    <text evidence="1">The sequence shown here is derived from an EMBL/GenBank/DDBJ whole genome shotgun (WGS) entry which is preliminary data.</text>
</comment>
<dbReference type="EMBL" id="RCHC01000013">
    <property type="protein sequence ID" value="RLL20450.1"/>
    <property type="molecule type" value="Genomic_DNA"/>
</dbReference>
<evidence type="ECO:0000313" key="1">
    <source>
        <dbReference type="EMBL" id="RLL20450.1"/>
    </source>
</evidence>
<protein>
    <submittedName>
        <fullName evidence="1">Tetratricopeptide repeat protein</fullName>
    </submittedName>
</protein>
<accession>A0ABX9TU54</accession>
<dbReference type="SUPFAM" id="SSF48452">
    <property type="entry name" value="TPR-like"/>
    <property type="match status" value="1"/>
</dbReference>
<dbReference type="Gene3D" id="1.25.40.10">
    <property type="entry name" value="Tetratricopeptide repeat domain"/>
    <property type="match status" value="1"/>
</dbReference>
<evidence type="ECO:0000313" key="2">
    <source>
        <dbReference type="Proteomes" id="UP000280271"/>
    </source>
</evidence>
<dbReference type="PROSITE" id="PS51257">
    <property type="entry name" value="PROKAR_LIPOPROTEIN"/>
    <property type="match status" value="1"/>
</dbReference>
<name>A0ABX9TU54_9GAMM</name>
<organism evidence="1 2">
    <name type="scientific">Acinetobacter chengduensis</name>
    <dbReference type="NCBI Taxonomy" id="2420890"/>
    <lineage>
        <taxon>Bacteria</taxon>
        <taxon>Pseudomonadati</taxon>
        <taxon>Pseudomonadota</taxon>
        <taxon>Gammaproteobacteria</taxon>
        <taxon>Moraxellales</taxon>
        <taxon>Moraxellaceae</taxon>
        <taxon>Acinetobacter</taxon>
    </lineage>
</organism>
<keyword evidence="2" id="KW-1185">Reference proteome</keyword>
<dbReference type="InterPro" id="IPR011990">
    <property type="entry name" value="TPR-like_helical_dom_sf"/>
</dbReference>
<reference evidence="1 2" key="1">
    <citation type="submission" date="2018-09" db="EMBL/GenBank/DDBJ databases">
        <title>The draft genome of Acinetobacter sp. strains.</title>
        <authorList>
            <person name="Qin J."/>
            <person name="Feng Y."/>
            <person name="Zong Z."/>
        </authorList>
    </citation>
    <scope>NUCLEOTIDE SEQUENCE [LARGE SCALE GENOMIC DNA]</scope>
    <source>
        <strain evidence="1 2">WCHAc060005</strain>
    </source>
</reference>